<reference evidence="2" key="1">
    <citation type="submission" date="2024-07" db="EMBL/GenBank/DDBJ databases">
        <title>Two chromosome-level genome assemblies of Korean endemic species Abeliophyllum distichum and Forsythia ovata (Oleaceae).</title>
        <authorList>
            <person name="Jang H."/>
        </authorList>
    </citation>
    <scope>NUCLEOTIDE SEQUENCE [LARGE SCALE GENOMIC DNA]</scope>
</reference>
<dbReference type="Proteomes" id="UP001604277">
    <property type="component" value="Unassembled WGS sequence"/>
</dbReference>
<evidence type="ECO:0000313" key="2">
    <source>
        <dbReference type="Proteomes" id="UP001604277"/>
    </source>
</evidence>
<evidence type="ECO:0000313" key="1">
    <source>
        <dbReference type="EMBL" id="KAL2559928.1"/>
    </source>
</evidence>
<dbReference type="EMBL" id="JBFOLJ010000001">
    <property type="protein sequence ID" value="KAL2559928.1"/>
    <property type="molecule type" value="Genomic_DNA"/>
</dbReference>
<keyword evidence="2" id="KW-1185">Reference proteome</keyword>
<proteinExistence type="predicted"/>
<name>A0ABD1XGA7_9LAMI</name>
<accession>A0ABD1XGA7</accession>
<organism evidence="1 2">
    <name type="scientific">Forsythia ovata</name>
    <dbReference type="NCBI Taxonomy" id="205694"/>
    <lineage>
        <taxon>Eukaryota</taxon>
        <taxon>Viridiplantae</taxon>
        <taxon>Streptophyta</taxon>
        <taxon>Embryophyta</taxon>
        <taxon>Tracheophyta</taxon>
        <taxon>Spermatophyta</taxon>
        <taxon>Magnoliopsida</taxon>
        <taxon>eudicotyledons</taxon>
        <taxon>Gunneridae</taxon>
        <taxon>Pentapetalae</taxon>
        <taxon>asterids</taxon>
        <taxon>lamiids</taxon>
        <taxon>Lamiales</taxon>
        <taxon>Oleaceae</taxon>
        <taxon>Forsythieae</taxon>
        <taxon>Forsythia</taxon>
    </lineage>
</organism>
<comment type="caution">
    <text evidence="1">The sequence shown here is derived from an EMBL/GenBank/DDBJ whole genome shotgun (WGS) entry which is preliminary data.</text>
</comment>
<dbReference type="AlphaFoldDB" id="A0ABD1XGA7"/>
<gene>
    <name evidence="1" type="ORF">Fot_04667</name>
</gene>
<sequence length="110" mass="12387">MLSNDPDRVGIASQALSPTKYSISQVVNTSRATLQHFSYISPSAYLHIALPQQHRPPARLACRTQTTGGESVSRDELHRLLFKSQQQQSSKEKVLDQVYTRAKEQDAEFD</sequence>
<protein>
    <submittedName>
        <fullName evidence="1">Uncharacterized protein</fullName>
    </submittedName>
</protein>